<gene>
    <name evidence="7" type="ORF">HK14_12810</name>
</gene>
<proteinExistence type="predicted"/>
<dbReference type="EMBL" id="JOMQ01000065">
    <property type="protein sequence ID" value="OUI99871.1"/>
    <property type="molecule type" value="Genomic_DNA"/>
</dbReference>
<dbReference type="InterPro" id="IPR024371">
    <property type="entry name" value="AcetylCoA_trans_1-like"/>
</dbReference>
<dbReference type="InterPro" id="IPR004752">
    <property type="entry name" value="AmpG_permease/AT-1"/>
</dbReference>
<dbReference type="GO" id="GO:0008521">
    <property type="term" value="F:acetyl-CoA transmembrane transporter activity"/>
    <property type="evidence" value="ECO:0007669"/>
    <property type="project" value="InterPro"/>
</dbReference>
<evidence type="ECO:0000256" key="5">
    <source>
        <dbReference type="ARBA" id="ARBA00023136"/>
    </source>
</evidence>
<feature type="transmembrane region" description="Helical" evidence="6">
    <location>
        <begin position="53"/>
        <end position="71"/>
    </location>
</feature>
<feature type="transmembrane region" description="Helical" evidence="6">
    <location>
        <begin position="314"/>
        <end position="337"/>
    </location>
</feature>
<feature type="transmembrane region" description="Helical" evidence="6">
    <location>
        <begin position="107"/>
        <end position="128"/>
    </location>
</feature>
<dbReference type="SUPFAM" id="SSF103473">
    <property type="entry name" value="MFS general substrate transporter"/>
    <property type="match status" value="1"/>
</dbReference>
<keyword evidence="5 6" id="KW-0472">Membrane</keyword>
<dbReference type="AlphaFoldDB" id="A0A1Z5YRQ6"/>
<dbReference type="PANTHER" id="PTHR12778:SF10">
    <property type="entry name" value="MAJOR FACILITATOR SUPERFAMILY DOMAIN-CONTAINING PROTEIN 3"/>
    <property type="match status" value="1"/>
</dbReference>
<dbReference type="Gene3D" id="1.20.1250.20">
    <property type="entry name" value="MFS general substrate transporter like domains"/>
    <property type="match status" value="1"/>
</dbReference>
<evidence type="ECO:0000256" key="1">
    <source>
        <dbReference type="ARBA" id="ARBA00004141"/>
    </source>
</evidence>
<feature type="transmembrane region" description="Helical" evidence="6">
    <location>
        <begin position="254"/>
        <end position="275"/>
    </location>
</feature>
<feature type="transmembrane region" description="Helical" evidence="6">
    <location>
        <begin position="220"/>
        <end position="242"/>
    </location>
</feature>
<dbReference type="GO" id="GO:0016020">
    <property type="term" value="C:membrane"/>
    <property type="evidence" value="ECO:0007669"/>
    <property type="project" value="UniProtKB-SubCell"/>
</dbReference>
<feature type="transmembrane region" description="Helical" evidence="6">
    <location>
        <begin position="170"/>
        <end position="190"/>
    </location>
</feature>
<dbReference type="CDD" id="cd17485">
    <property type="entry name" value="MFS_MFSD3"/>
    <property type="match status" value="1"/>
</dbReference>
<keyword evidence="4 6" id="KW-1133">Transmembrane helix</keyword>
<dbReference type="Pfam" id="PF13000">
    <property type="entry name" value="Acatn"/>
    <property type="match status" value="1"/>
</dbReference>
<keyword evidence="2" id="KW-0813">Transport</keyword>
<dbReference type="Proteomes" id="UP000196086">
    <property type="component" value="Unassembled WGS sequence"/>
</dbReference>
<evidence type="ECO:0000313" key="7">
    <source>
        <dbReference type="EMBL" id="OUI99871.1"/>
    </source>
</evidence>
<dbReference type="RefSeq" id="WP_086652089.1">
    <property type="nucleotide sequence ID" value="NZ_JOMQ01000065.1"/>
</dbReference>
<keyword evidence="3 6" id="KW-0812">Transmembrane</keyword>
<evidence type="ECO:0000313" key="8">
    <source>
        <dbReference type="Proteomes" id="UP000196086"/>
    </source>
</evidence>
<sequence>MAKQTSYTGTVPVRPLLAVSLMYGAQGIPAGLAFNALAGVLRHAGVPLTELGWVGLLFLPWALKFLWASLVDNAGKRWGYGPLALCTHMGAVVLCGLMAFVMPAQHFWLMLGGVFSLNTLFATQDILTNACAVSHMRGRYAGLANAVQVIAFLLGMVLGGAGTLLLYNKIGWSGAMLAMAAELLVLWVLLLPLRSCVEPDAPGMAYDRSRLRDLLQQKGFVWAALVAVTFKFAGAALSMLVQPWLMDNAFSLDFAGTIQTVSLVGSAVGGALLGFPAVRWLGSRRAAFWLVFPSTALLGSVWVVQALGWATPEVLIGCFSLESFFDGGFYVSIWAMLMNWSSVERPGTDYSVLQCGESLANVLAGFLVAPLASVLGYMPTFFGIWGVGAGLLGVLLLAVKKLATLCCDDQPHSNLHHTS</sequence>
<comment type="subcellular location">
    <subcellularLocation>
        <location evidence="1">Membrane</location>
        <topology evidence="1">Multi-pass membrane protein</topology>
    </subcellularLocation>
</comment>
<evidence type="ECO:0000256" key="4">
    <source>
        <dbReference type="ARBA" id="ARBA00022989"/>
    </source>
</evidence>
<dbReference type="GO" id="GO:0035348">
    <property type="term" value="P:acetyl-CoA transmembrane transport"/>
    <property type="evidence" value="ECO:0007669"/>
    <property type="project" value="InterPro"/>
</dbReference>
<feature type="transmembrane region" description="Helical" evidence="6">
    <location>
        <begin position="21"/>
        <end position="41"/>
    </location>
</feature>
<evidence type="ECO:0000256" key="6">
    <source>
        <dbReference type="SAM" id="Phobius"/>
    </source>
</evidence>
<accession>A0A1Z5YRQ6</accession>
<feature type="transmembrane region" description="Helical" evidence="6">
    <location>
        <begin position="83"/>
        <end position="101"/>
    </location>
</feature>
<evidence type="ECO:0000256" key="2">
    <source>
        <dbReference type="ARBA" id="ARBA00022448"/>
    </source>
</evidence>
<dbReference type="InterPro" id="IPR036259">
    <property type="entry name" value="MFS_trans_sf"/>
</dbReference>
<comment type="caution">
    <text evidence="7">The sequence shown here is derived from an EMBL/GenBank/DDBJ whole genome shotgun (WGS) entry which is preliminary data.</text>
</comment>
<feature type="transmembrane region" description="Helical" evidence="6">
    <location>
        <begin position="287"/>
        <end position="308"/>
    </location>
</feature>
<feature type="transmembrane region" description="Helical" evidence="6">
    <location>
        <begin position="140"/>
        <end position="164"/>
    </location>
</feature>
<evidence type="ECO:0000256" key="3">
    <source>
        <dbReference type="ARBA" id="ARBA00022692"/>
    </source>
</evidence>
<feature type="transmembrane region" description="Helical" evidence="6">
    <location>
        <begin position="382"/>
        <end position="399"/>
    </location>
</feature>
<dbReference type="PANTHER" id="PTHR12778">
    <property type="entry name" value="SOLUTE CARRIER FAMILY 33 ACETYL-COA TRANSPORTER -RELATED"/>
    <property type="match status" value="1"/>
</dbReference>
<feature type="transmembrane region" description="Helical" evidence="6">
    <location>
        <begin position="358"/>
        <end position="376"/>
    </location>
</feature>
<reference evidence="7 8" key="1">
    <citation type="submission" date="2014-06" db="EMBL/GenBank/DDBJ databases">
        <authorList>
            <person name="Ju J."/>
            <person name="Zhang J."/>
        </authorList>
    </citation>
    <scope>NUCLEOTIDE SEQUENCE [LARGE SCALE GENOMIC DNA]</scope>
    <source>
        <strain evidence="7 8">DsW_47</strain>
    </source>
</reference>
<organism evidence="7 8">
    <name type="scientific">Acetobacter cibinongensis</name>
    <dbReference type="NCBI Taxonomy" id="146475"/>
    <lineage>
        <taxon>Bacteria</taxon>
        <taxon>Pseudomonadati</taxon>
        <taxon>Pseudomonadota</taxon>
        <taxon>Alphaproteobacteria</taxon>
        <taxon>Acetobacterales</taxon>
        <taxon>Acetobacteraceae</taxon>
        <taxon>Acetobacter</taxon>
    </lineage>
</organism>
<dbReference type="OrthoDB" id="9787815at2"/>
<protein>
    <submittedName>
        <fullName evidence="7">Permease</fullName>
    </submittedName>
</protein>
<name>A0A1Z5YRQ6_9PROT</name>